<proteinExistence type="predicted"/>
<gene>
    <name evidence="1" type="ORF">CEXT_4551</name>
</gene>
<dbReference type="AlphaFoldDB" id="A0AAV4T078"/>
<evidence type="ECO:0000313" key="2">
    <source>
        <dbReference type="Proteomes" id="UP001054945"/>
    </source>
</evidence>
<sequence length="281" mass="31683">CDCGIYGSCSFIGHQKVCSCSLSTSQKDGKCVECDCGFYGICTFEAGEKKCICSPQTIQIDGNYKSTTERPKTTMIMTTSRDCYCGKNSYSCSFDWRGGKICGCHFGYVQKDGYCTEICSDDKMRYTVNALFVDKIMNANVSKVTLALDVKARLKQNQIFQYGGTSCKFRVVLLYSSCFQQCFVSTVKRRSKNFQEKEPNIPSAESLARNSAIRTEDLTCLSNGSSKVQHRNGRESALFRTRSAKRERSWSDVPETYAPDYSWQQPSIYMVKFLHFKNSGV</sequence>
<reference evidence="1 2" key="1">
    <citation type="submission" date="2021-06" db="EMBL/GenBank/DDBJ databases">
        <title>Caerostris extrusa draft genome.</title>
        <authorList>
            <person name="Kono N."/>
            <person name="Arakawa K."/>
        </authorList>
    </citation>
    <scope>NUCLEOTIDE SEQUENCE [LARGE SCALE GENOMIC DNA]</scope>
</reference>
<organism evidence="1 2">
    <name type="scientific">Caerostris extrusa</name>
    <name type="common">Bark spider</name>
    <name type="synonym">Caerostris bankana</name>
    <dbReference type="NCBI Taxonomy" id="172846"/>
    <lineage>
        <taxon>Eukaryota</taxon>
        <taxon>Metazoa</taxon>
        <taxon>Ecdysozoa</taxon>
        <taxon>Arthropoda</taxon>
        <taxon>Chelicerata</taxon>
        <taxon>Arachnida</taxon>
        <taxon>Araneae</taxon>
        <taxon>Araneomorphae</taxon>
        <taxon>Entelegynae</taxon>
        <taxon>Araneoidea</taxon>
        <taxon>Araneidae</taxon>
        <taxon>Caerostris</taxon>
    </lineage>
</organism>
<dbReference type="Proteomes" id="UP001054945">
    <property type="component" value="Unassembled WGS sequence"/>
</dbReference>
<accession>A0AAV4T078</accession>
<protein>
    <recommendedName>
        <fullName evidence="3">EGF-like domain-containing protein</fullName>
    </recommendedName>
</protein>
<keyword evidence="2" id="KW-1185">Reference proteome</keyword>
<name>A0AAV4T078_CAEEX</name>
<comment type="caution">
    <text evidence="1">The sequence shown here is derived from an EMBL/GenBank/DDBJ whole genome shotgun (WGS) entry which is preliminary data.</text>
</comment>
<evidence type="ECO:0008006" key="3">
    <source>
        <dbReference type="Google" id="ProtNLM"/>
    </source>
</evidence>
<dbReference type="EMBL" id="BPLR01010151">
    <property type="protein sequence ID" value="GIY37278.1"/>
    <property type="molecule type" value="Genomic_DNA"/>
</dbReference>
<feature type="non-terminal residue" evidence="1">
    <location>
        <position position="1"/>
    </location>
</feature>
<evidence type="ECO:0000313" key="1">
    <source>
        <dbReference type="EMBL" id="GIY37278.1"/>
    </source>
</evidence>